<proteinExistence type="inferred from homology"/>
<accession>A0AAV5TAC0</accession>
<sequence>ANRIQKPLVPVPIRPPDATTFELPSTSGLGEQKPTASAALPPNCLITWRRPMCAVCGDTAHGKHYGALACNGCKGFFRRTVWTKRTYKCAFANDCVIDKDQRICCRSCRYAKCIRVGMYTRAVQGDLKECRKNGVI</sequence>
<dbReference type="GO" id="GO:0008270">
    <property type="term" value="F:zinc ion binding"/>
    <property type="evidence" value="ECO:0007669"/>
    <property type="project" value="UniProtKB-KW"/>
</dbReference>
<dbReference type="SUPFAM" id="SSF57716">
    <property type="entry name" value="Glucocorticoid receptor-like (DNA-binding domain)"/>
    <property type="match status" value="1"/>
</dbReference>
<keyword evidence="5" id="KW-0862">Zinc</keyword>
<evidence type="ECO:0000256" key="10">
    <source>
        <dbReference type="ARBA" id="ARBA00023242"/>
    </source>
</evidence>
<feature type="non-terminal residue" evidence="13">
    <location>
        <position position="136"/>
    </location>
</feature>
<dbReference type="GO" id="GO:0003700">
    <property type="term" value="F:DNA-binding transcription factor activity"/>
    <property type="evidence" value="ECO:0007669"/>
    <property type="project" value="InterPro"/>
</dbReference>
<protein>
    <recommendedName>
        <fullName evidence="12">Nuclear receptor domain-containing protein</fullName>
    </recommendedName>
</protein>
<keyword evidence="10" id="KW-0539">Nucleus</keyword>
<evidence type="ECO:0000256" key="9">
    <source>
        <dbReference type="ARBA" id="ARBA00023170"/>
    </source>
</evidence>
<dbReference type="Proteomes" id="UP001432027">
    <property type="component" value="Unassembled WGS sequence"/>
</dbReference>
<organism evidence="13 14">
    <name type="scientific">Pristionchus entomophagus</name>
    <dbReference type="NCBI Taxonomy" id="358040"/>
    <lineage>
        <taxon>Eukaryota</taxon>
        <taxon>Metazoa</taxon>
        <taxon>Ecdysozoa</taxon>
        <taxon>Nematoda</taxon>
        <taxon>Chromadorea</taxon>
        <taxon>Rhabditida</taxon>
        <taxon>Rhabditina</taxon>
        <taxon>Diplogasteromorpha</taxon>
        <taxon>Diplogasteroidea</taxon>
        <taxon>Neodiplogasteridae</taxon>
        <taxon>Pristionchus</taxon>
    </lineage>
</organism>
<evidence type="ECO:0000256" key="8">
    <source>
        <dbReference type="ARBA" id="ARBA00023163"/>
    </source>
</evidence>
<dbReference type="GO" id="GO:0005634">
    <property type="term" value="C:nucleus"/>
    <property type="evidence" value="ECO:0007669"/>
    <property type="project" value="UniProtKB-SubCell"/>
</dbReference>
<reference evidence="13" key="1">
    <citation type="submission" date="2023-10" db="EMBL/GenBank/DDBJ databases">
        <title>Genome assembly of Pristionchus species.</title>
        <authorList>
            <person name="Yoshida K."/>
            <person name="Sommer R.J."/>
        </authorList>
    </citation>
    <scope>NUCLEOTIDE SEQUENCE</scope>
    <source>
        <strain evidence="13">RS0144</strain>
    </source>
</reference>
<dbReference type="GO" id="GO:0000978">
    <property type="term" value="F:RNA polymerase II cis-regulatory region sequence-specific DNA binding"/>
    <property type="evidence" value="ECO:0007669"/>
    <property type="project" value="InterPro"/>
</dbReference>
<dbReference type="Pfam" id="PF00105">
    <property type="entry name" value="zf-C4"/>
    <property type="match status" value="1"/>
</dbReference>
<comment type="subcellular location">
    <subcellularLocation>
        <location evidence="1">Nucleus</location>
    </subcellularLocation>
</comment>
<evidence type="ECO:0000256" key="6">
    <source>
        <dbReference type="ARBA" id="ARBA00023015"/>
    </source>
</evidence>
<feature type="non-terminal residue" evidence="13">
    <location>
        <position position="1"/>
    </location>
</feature>
<keyword evidence="3" id="KW-0479">Metal-binding</keyword>
<dbReference type="SMART" id="SM00399">
    <property type="entry name" value="ZnF_C4"/>
    <property type="match status" value="1"/>
</dbReference>
<keyword evidence="7" id="KW-0238">DNA-binding</keyword>
<feature type="domain" description="Nuclear receptor" evidence="12">
    <location>
        <begin position="50"/>
        <end position="125"/>
    </location>
</feature>
<dbReference type="InterPro" id="IPR013088">
    <property type="entry name" value="Znf_NHR/GATA"/>
</dbReference>
<dbReference type="EMBL" id="BTSX01000004">
    <property type="protein sequence ID" value="GMS92080.1"/>
    <property type="molecule type" value="Genomic_DNA"/>
</dbReference>
<evidence type="ECO:0000256" key="2">
    <source>
        <dbReference type="ARBA" id="ARBA00005993"/>
    </source>
</evidence>
<keyword evidence="9" id="KW-0675">Receptor</keyword>
<dbReference type="PROSITE" id="PS51030">
    <property type="entry name" value="NUCLEAR_REC_DBD_2"/>
    <property type="match status" value="1"/>
</dbReference>
<evidence type="ECO:0000259" key="12">
    <source>
        <dbReference type="PROSITE" id="PS51030"/>
    </source>
</evidence>
<dbReference type="AlphaFoldDB" id="A0AAV5TAC0"/>
<dbReference type="InterPro" id="IPR001628">
    <property type="entry name" value="Znf_hrmn_rcpt"/>
</dbReference>
<evidence type="ECO:0000256" key="7">
    <source>
        <dbReference type="ARBA" id="ARBA00023125"/>
    </source>
</evidence>
<dbReference type="PROSITE" id="PS00031">
    <property type="entry name" value="NUCLEAR_REC_DBD_1"/>
    <property type="match status" value="1"/>
</dbReference>
<evidence type="ECO:0000256" key="5">
    <source>
        <dbReference type="ARBA" id="ARBA00022833"/>
    </source>
</evidence>
<dbReference type="PRINTS" id="PR00047">
    <property type="entry name" value="STROIDFINGER"/>
</dbReference>
<gene>
    <name evidence="13" type="ORF">PENTCL1PPCAC_14255</name>
</gene>
<keyword evidence="14" id="KW-1185">Reference proteome</keyword>
<dbReference type="PANTHER" id="PTHR47630:SF4">
    <property type="entry name" value="NUCLEAR HORMONE RECEPTOR FAMILY MEMBER NHR-62"/>
    <property type="match status" value="1"/>
</dbReference>
<evidence type="ECO:0000256" key="3">
    <source>
        <dbReference type="ARBA" id="ARBA00022723"/>
    </source>
</evidence>
<dbReference type="FunFam" id="3.30.50.10:FF:000030">
    <property type="entry name" value="Nuclear Hormone Receptor family"/>
    <property type="match status" value="1"/>
</dbReference>
<dbReference type="InterPro" id="IPR049636">
    <property type="entry name" value="HNF4-like_DBD"/>
</dbReference>
<evidence type="ECO:0000313" key="13">
    <source>
        <dbReference type="EMBL" id="GMS92080.1"/>
    </source>
</evidence>
<dbReference type="InterPro" id="IPR052499">
    <property type="entry name" value="C.elegans_NHRs"/>
</dbReference>
<dbReference type="CDD" id="cd06960">
    <property type="entry name" value="NR_DBD_HNF4A"/>
    <property type="match status" value="1"/>
</dbReference>
<keyword evidence="8" id="KW-0804">Transcription</keyword>
<keyword evidence="4" id="KW-0863">Zinc-finger</keyword>
<comment type="caution">
    <text evidence="13">The sequence shown here is derived from an EMBL/GenBank/DDBJ whole genome shotgun (WGS) entry which is preliminary data.</text>
</comment>
<evidence type="ECO:0000256" key="4">
    <source>
        <dbReference type="ARBA" id="ARBA00022771"/>
    </source>
</evidence>
<comment type="similarity">
    <text evidence="2">Belongs to the nuclear hormone receptor family.</text>
</comment>
<keyword evidence="6" id="KW-0805">Transcription regulation</keyword>
<dbReference type="PANTHER" id="PTHR47630">
    <property type="entry name" value="NUCLEAR HORMONE RECEPTOR FAMILY-RELATED-RELATED"/>
    <property type="match status" value="1"/>
</dbReference>
<evidence type="ECO:0000256" key="1">
    <source>
        <dbReference type="ARBA" id="ARBA00004123"/>
    </source>
</evidence>
<dbReference type="Gene3D" id="3.30.50.10">
    <property type="entry name" value="Erythroid Transcription Factor GATA-1, subunit A"/>
    <property type="match status" value="1"/>
</dbReference>
<evidence type="ECO:0000256" key="11">
    <source>
        <dbReference type="SAM" id="MobiDB-lite"/>
    </source>
</evidence>
<evidence type="ECO:0000313" key="14">
    <source>
        <dbReference type="Proteomes" id="UP001432027"/>
    </source>
</evidence>
<name>A0AAV5TAC0_9BILA</name>
<feature type="region of interest" description="Disordered" evidence="11">
    <location>
        <begin position="1"/>
        <end position="37"/>
    </location>
</feature>